<feature type="transmembrane region" description="Helical" evidence="1">
    <location>
        <begin position="206"/>
        <end position="225"/>
    </location>
</feature>
<gene>
    <name evidence="2" type="primary">tmem69</name>
</gene>
<dbReference type="InterPro" id="IPR021836">
    <property type="entry name" value="DUF3429"/>
</dbReference>
<dbReference type="Pfam" id="PF11911">
    <property type="entry name" value="DUF3429"/>
    <property type="match status" value="1"/>
</dbReference>
<organism evidence="2">
    <name type="scientific">Xenopus tropicalis</name>
    <name type="common">Western clawed frog</name>
    <name type="synonym">Silurana tropicalis</name>
    <dbReference type="NCBI Taxonomy" id="8364"/>
    <lineage>
        <taxon>Eukaryota</taxon>
        <taxon>Metazoa</taxon>
        <taxon>Chordata</taxon>
        <taxon>Craniata</taxon>
        <taxon>Vertebrata</taxon>
        <taxon>Euteleostomi</taxon>
        <taxon>Amphibia</taxon>
        <taxon>Batrachia</taxon>
        <taxon>Anura</taxon>
        <taxon>Pipoidea</taxon>
        <taxon>Pipidae</taxon>
        <taxon>Xenopodinae</taxon>
        <taxon>Xenopus</taxon>
        <taxon>Silurana</taxon>
    </lineage>
</organism>
<dbReference type="Ensembl" id="ENSXETT00000091453">
    <property type="protein sequence ID" value="ENSXETP00000082295"/>
    <property type="gene ID" value="ENSXETG00000025626"/>
</dbReference>
<dbReference type="AlphaFoldDB" id="A0A6I8R9N3"/>
<dbReference type="GeneTree" id="ENSGT00390000015318"/>
<feature type="transmembrane region" description="Helical" evidence="1">
    <location>
        <begin position="148"/>
        <end position="168"/>
    </location>
</feature>
<evidence type="ECO:0000256" key="1">
    <source>
        <dbReference type="SAM" id="Phobius"/>
    </source>
</evidence>
<dbReference type="Xenbase" id="XB-GENE-1014364">
    <property type="gene designation" value="tmem69"/>
</dbReference>
<keyword evidence="1" id="KW-1133">Transmembrane helix</keyword>
<evidence type="ECO:0000313" key="2">
    <source>
        <dbReference type="Ensembl" id="ENSXETP00000082295"/>
    </source>
</evidence>
<proteinExistence type="predicted"/>
<keyword evidence="1" id="KW-0812">Transmembrane</keyword>
<name>A0A6I8R9N3_XENTR</name>
<dbReference type="Bgee" id="ENSXETG00000025626">
    <property type="expression patterns" value="Expressed in skeletal muscle tissue and 13 other cell types or tissues"/>
</dbReference>
<reference evidence="2" key="1">
    <citation type="journal article" date="2010" name="Science">
        <title>The genome of the Western clawed frog Xenopus tropicalis.</title>
        <authorList>
            <person name="Hellsten U."/>
            <person name="Harland R.M."/>
            <person name="Gilchrist M.J."/>
            <person name="Hendrix D."/>
            <person name="Jurka J."/>
            <person name="Kapitonov V."/>
            <person name="Ovcharenko I."/>
            <person name="Putnam N.H."/>
            <person name="Shu S."/>
            <person name="Taher L."/>
            <person name="Blitz I.L."/>
            <person name="Blumberg B."/>
            <person name="Dichmann D.S."/>
            <person name="Dubchak I."/>
            <person name="Amaya E."/>
            <person name="Detter J.C."/>
            <person name="Fletcher R."/>
            <person name="Gerhard D.S."/>
            <person name="Goodstein D."/>
            <person name="Graves T."/>
            <person name="Grigoriev I.V."/>
            <person name="Grimwood J."/>
            <person name="Kawashima T."/>
            <person name="Lindquist E."/>
            <person name="Lucas S.M."/>
            <person name="Mead P.E."/>
            <person name="Mitros T."/>
            <person name="Ogino H."/>
            <person name="Ohta Y."/>
            <person name="Poliakov A.V."/>
            <person name="Pollet N."/>
            <person name="Robert J."/>
            <person name="Salamov A."/>
            <person name="Sater A.K."/>
            <person name="Schmutz J."/>
            <person name="Terry A."/>
            <person name="Vize P.D."/>
            <person name="Warren W.C."/>
            <person name="Wells D."/>
            <person name="Wills A."/>
            <person name="Wilson R.K."/>
            <person name="Zimmerman L.B."/>
            <person name="Zorn A.M."/>
            <person name="Grainger R."/>
            <person name="Grammer T."/>
            <person name="Khokha M.K."/>
            <person name="Richardson P.M."/>
            <person name="Rokhsar D.S."/>
        </authorList>
    </citation>
    <scope>NUCLEOTIDE SEQUENCE [LARGE SCALE GENOMIC DNA]</scope>
    <source>
        <strain evidence="2">Nigerian</strain>
    </source>
</reference>
<feature type="transmembrane region" description="Helical" evidence="1">
    <location>
        <begin position="180"/>
        <end position="200"/>
    </location>
</feature>
<reference evidence="2" key="2">
    <citation type="submission" date="2020-05" db="UniProtKB">
        <authorList>
            <consortium name="Ensembl"/>
        </authorList>
    </citation>
    <scope>IDENTIFICATION</scope>
</reference>
<feature type="transmembrane region" description="Helical" evidence="1">
    <location>
        <begin position="118"/>
        <end position="136"/>
    </location>
</feature>
<accession>A0A6I8R9N3</accession>
<dbReference type="PANTHER" id="PTHR15887:SF1">
    <property type="entry name" value="TRANSMEMBRANE PROTEIN 69"/>
    <property type="match status" value="1"/>
</dbReference>
<keyword evidence="1" id="KW-0472">Membrane</keyword>
<sequence length="267" mass="29717">MQTAGAHRQIRFTKMSYLRRCLPLAQQITLLNQPAAPVYSICRQRLFSTSSRSFTKTYLFTLDRPILQSTTSTLSGQHKIHTSAHHFKKRKIQEETQKHELDLLRYDIKALKDAPKPALYLGLAGLIPFVSAPLLMNVTGCYYPEVAFAQVAYGASILSFLGGVRWGFAIPENSPAKPDWMNLTNSTVPALLAWLALLFRDNITEAAVLVIMGLGIALHYDLALLPTYPSWFKALRAILTVVAVFSLVGSLINSSVYPHKSLVSQEP</sequence>
<protein>
    <submittedName>
        <fullName evidence="2">Transmembrane protein 69</fullName>
    </submittedName>
</protein>
<feature type="transmembrane region" description="Helical" evidence="1">
    <location>
        <begin position="237"/>
        <end position="257"/>
    </location>
</feature>
<dbReference type="PANTHER" id="PTHR15887">
    <property type="entry name" value="TRANSMEMBRANE PROTEIN 69"/>
    <property type="match status" value="1"/>
</dbReference>